<reference evidence="1" key="1">
    <citation type="submission" date="2019-12" db="EMBL/GenBank/DDBJ databases">
        <title>Genome sequencing and annotation of Brassica cretica.</title>
        <authorList>
            <person name="Studholme D.J."/>
            <person name="Sarris P."/>
        </authorList>
    </citation>
    <scope>NUCLEOTIDE SEQUENCE</scope>
    <source>
        <strain evidence="1">PFS-109/04</strain>
        <tissue evidence="1">Leaf</tissue>
    </source>
</reference>
<dbReference type="AlphaFoldDB" id="A0A8S9QIP7"/>
<evidence type="ECO:0000313" key="1">
    <source>
        <dbReference type="EMBL" id="KAF3541746.1"/>
    </source>
</evidence>
<evidence type="ECO:0000313" key="2">
    <source>
        <dbReference type="Proteomes" id="UP000712600"/>
    </source>
</evidence>
<evidence type="ECO:0008006" key="3">
    <source>
        <dbReference type="Google" id="ProtNLM"/>
    </source>
</evidence>
<gene>
    <name evidence="1" type="ORF">F2Q69_00019679</name>
</gene>
<accession>A0A8S9QIP7</accession>
<protein>
    <recommendedName>
        <fullName evidence="3">Acyl-CoA dehydrogenase/oxidase C-terminal domain-containing protein</fullName>
    </recommendedName>
</protein>
<dbReference type="GO" id="GO:0016627">
    <property type="term" value="F:oxidoreductase activity, acting on the CH-CH group of donors"/>
    <property type="evidence" value="ECO:0007669"/>
    <property type="project" value="InterPro"/>
</dbReference>
<dbReference type="InterPro" id="IPR036250">
    <property type="entry name" value="AcylCo_DH-like_C"/>
</dbReference>
<proteinExistence type="predicted"/>
<dbReference type="SUPFAM" id="SSF47203">
    <property type="entry name" value="Acyl-CoA dehydrogenase C-terminal domain-like"/>
    <property type="match status" value="1"/>
</dbReference>
<sequence length="51" mass="5300">MALLPLGNAGPRKPLGVNCYHLQVAAPNMALKVWDMAIQVHGAAGVCSDTV</sequence>
<comment type="caution">
    <text evidence="1">The sequence shown here is derived from an EMBL/GenBank/DDBJ whole genome shotgun (WGS) entry which is preliminary data.</text>
</comment>
<dbReference type="Proteomes" id="UP000712600">
    <property type="component" value="Unassembled WGS sequence"/>
</dbReference>
<dbReference type="EMBL" id="QGKX02001290">
    <property type="protein sequence ID" value="KAF3541746.1"/>
    <property type="molecule type" value="Genomic_DNA"/>
</dbReference>
<organism evidence="1 2">
    <name type="scientific">Brassica cretica</name>
    <name type="common">Mustard</name>
    <dbReference type="NCBI Taxonomy" id="69181"/>
    <lineage>
        <taxon>Eukaryota</taxon>
        <taxon>Viridiplantae</taxon>
        <taxon>Streptophyta</taxon>
        <taxon>Embryophyta</taxon>
        <taxon>Tracheophyta</taxon>
        <taxon>Spermatophyta</taxon>
        <taxon>Magnoliopsida</taxon>
        <taxon>eudicotyledons</taxon>
        <taxon>Gunneridae</taxon>
        <taxon>Pentapetalae</taxon>
        <taxon>rosids</taxon>
        <taxon>malvids</taxon>
        <taxon>Brassicales</taxon>
        <taxon>Brassicaceae</taxon>
        <taxon>Brassiceae</taxon>
        <taxon>Brassica</taxon>
    </lineage>
</organism>
<name>A0A8S9QIP7_BRACR</name>